<dbReference type="Proteomes" id="UP001449657">
    <property type="component" value="Chromosome"/>
</dbReference>
<keyword evidence="3 6" id="KW-0732">Signal</keyword>
<protein>
    <submittedName>
        <fullName evidence="9">RagB/SusD family nutrient uptake outer membrane protein</fullName>
    </submittedName>
</protein>
<dbReference type="RefSeq" id="WP_341840782.1">
    <property type="nucleotide sequence ID" value="NZ_CP149792.1"/>
</dbReference>
<feature type="domain" description="RagB/SusD" evidence="7">
    <location>
        <begin position="305"/>
        <end position="490"/>
    </location>
</feature>
<name>A0ABZ2Z178_9BACT</name>
<dbReference type="Gene3D" id="1.25.40.390">
    <property type="match status" value="1"/>
</dbReference>
<dbReference type="EMBL" id="CP150096">
    <property type="protein sequence ID" value="WZN46041.1"/>
    <property type="molecule type" value="Genomic_DNA"/>
</dbReference>
<dbReference type="SUPFAM" id="SSF48452">
    <property type="entry name" value="TPR-like"/>
    <property type="match status" value="1"/>
</dbReference>
<evidence type="ECO:0000256" key="6">
    <source>
        <dbReference type="SAM" id="SignalP"/>
    </source>
</evidence>
<evidence type="ECO:0000256" key="5">
    <source>
        <dbReference type="ARBA" id="ARBA00023237"/>
    </source>
</evidence>
<evidence type="ECO:0000256" key="2">
    <source>
        <dbReference type="ARBA" id="ARBA00006275"/>
    </source>
</evidence>
<evidence type="ECO:0000313" key="9">
    <source>
        <dbReference type="EMBL" id="WZN46041.1"/>
    </source>
</evidence>
<evidence type="ECO:0000256" key="1">
    <source>
        <dbReference type="ARBA" id="ARBA00004442"/>
    </source>
</evidence>
<dbReference type="InterPro" id="IPR011990">
    <property type="entry name" value="TPR-like_helical_dom_sf"/>
</dbReference>
<dbReference type="CDD" id="cd08977">
    <property type="entry name" value="SusD"/>
    <property type="match status" value="1"/>
</dbReference>
<evidence type="ECO:0000259" key="7">
    <source>
        <dbReference type="Pfam" id="PF07980"/>
    </source>
</evidence>
<organism evidence="9 10">
    <name type="scientific">Chitinophaga caseinilytica</name>
    <dbReference type="NCBI Taxonomy" id="2267521"/>
    <lineage>
        <taxon>Bacteria</taxon>
        <taxon>Pseudomonadati</taxon>
        <taxon>Bacteroidota</taxon>
        <taxon>Chitinophagia</taxon>
        <taxon>Chitinophagales</taxon>
        <taxon>Chitinophagaceae</taxon>
        <taxon>Chitinophaga</taxon>
    </lineage>
</organism>
<feature type="chain" id="PRO_5046213555" evidence="6">
    <location>
        <begin position="23"/>
        <end position="492"/>
    </location>
</feature>
<dbReference type="Pfam" id="PF07980">
    <property type="entry name" value="SusD_RagB"/>
    <property type="match status" value="1"/>
</dbReference>
<comment type="similarity">
    <text evidence="2">Belongs to the SusD family.</text>
</comment>
<reference evidence="9 10" key="1">
    <citation type="submission" date="2024-03" db="EMBL/GenBank/DDBJ databases">
        <title>Chitinophaga caseinilytica sp. nov., a casein hydrolysing bacterium isolated from forest soil.</title>
        <authorList>
            <person name="Lee D.S."/>
            <person name="Han D.M."/>
            <person name="Baek J.H."/>
            <person name="Choi D.G."/>
            <person name="Jeon J.H."/>
            <person name="Jeon C.O."/>
        </authorList>
    </citation>
    <scope>NUCLEOTIDE SEQUENCE [LARGE SCALE GENOMIC DNA]</scope>
    <source>
        <strain evidence="9 10">KACC 19118</strain>
    </source>
</reference>
<evidence type="ECO:0000259" key="8">
    <source>
        <dbReference type="Pfam" id="PF14322"/>
    </source>
</evidence>
<proteinExistence type="inferred from homology"/>
<dbReference type="InterPro" id="IPR012944">
    <property type="entry name" value="SusD_RagB_dom"/>
</dbReference>
<sequence length="492" mass="54775">MKRIFFSLQALAILIGAAGCHDALLNMKPESILTTTNYFRSSSEMNKAVIGIYSNLQARRMTDYIIMDAPSDNLYMSTNTPIAGAVDLDGLTMNTENNVLGNFWESNYAGIYRANQVLLNIDKPTDYAGSAKNQYIGEAKFLRALLYFDMVRTFGGVPLVTSQISIEEARAQRRASVDEVYNLIIADLKDAVDKLPLAANMEKGRTSKGAATALLGKVYIYRKDYNNAKEVLNKAVNDFGYNLVPNFATLWDPATEDNSEVVFTMKYVESVNGQTLSTAFIPNGGVYGIVERGVETALPSWSLNKRFVAGDTRKAKTITDWLVTPTAPNDPPTFYPYVSKYANKHLYNTSGLDLPMIRFAEVLLLQAEALYNSGDKAGALTALNRVRERAFAGTSHNYTAGDIANANDFLDKLLLERQLELAFEGDRWYDLVRTGKYLTVMAQEERLYVPANNAAETVTLSPQSYMTVFPIPQRQVDQYNPGVMDQNEGYKK</sequence>
<dbReference type="Pfam" id="PF14322">
    <property type="entry name" value="SusD-like_3"/>
    <property type="match status" value="1"/>
</dbReference>
<evidence type="ECO:0000313" key="10">
    <source>
        <dbReference type="Proteomes" id="UP001449657"/>
    </source>
</evidence>
<dbReference type="PROSITE" id="PS51257">
    <property type="entry name" value="PROKAR_LIPOPROTEIN"/>
    <property type="match status" value="1"/>
</dbReference>
<gene>
    <name evidence="9" type="ORF">WJU22_24375</name>
</gene>
<keyword evidence="5" id="KW-0998">Cell outer membrane</keyword>
<keyword evidence="10" id="KW-1185">Reference proteome</keyword>
<evidence type="ECO:0000256" key="3">
    <source>
        <dbReference type="ARBA" id="ARBA00022729"/>
    </source>
</evidence>
<feature type="domain" description="SusD-like N-terminal" evidence="8">
    <location>
        <begin position="25"/>
        <end position="219"/>
    </location>
</feature>
<keyword evidence="4" id="KW-0472">Membrane</keyword>
<accession>A0ABZ2Z178</accession>
<feature type="signal peptide" evidence="6">
    <location>
        <begin position="1"/>
        <end position="22"/>
    </location>
</feature>
<dbReference type="InterPro" id="IPR033985">
    <property type="entry name" value="SusD-like_N"/>
</dbReference>
<comment type="subcellular location">
    <subcellularLocation>
        <location evidence="1">Cell outer membrane</location>
    </subcellularLocation>
</comment>
<evidence type="ECO:0000256" key="4">
    <source>
        <dbReference type="ARBA" id="ARBA00023136"/>
    </source>
</evidence>